<keyword evidence="3" id="KW-0804">Transcription</keyword>
<dbReference type="Gene3D" id="3.30.70.940">
    <property type="entry name" value="NusG, N-terminal domain"/>
    <property type="match status" value="1"/>
</dbReference>
<feature type="domain" description="NusG-like N-terminal" evidence="4">
    <location>
        <begin position="3"/>
        <end position="92"/>
    </location>
</feature>
<protein>
    <submittedName>
        <fullName evidence="5">Transcriptional antitermination protein, putative</fullName>
    </submittedName>
</protein>
<dbReference type="GO" id="GO:0005829">
    <property type="term" value="C:cytosol"/>
    <property type="evidence" value="ECO:0007669"/>
    <property type="project" value="TreeGrafter"/>
</dbReference>
<evidence type="ECO:0000256" key="1">
    <source>
        <dbReference type="ARBA" id="ARBA00022814"/>
    </source>
</evidence>
<proteinExistence type="predicted"/>
<dbReference type="GO" id="GO:0031564">
    <property type="term" value="P:transcription antitermination"/>
    <property type="evidence" value="ECO:0007669"/>
    <property type="project" value="UniProtKB-KW"/>
</dbReference>
<dbReference type="EMBL" id="AAOT01000054">
    <property type="protein sequence ID" value="EAR49650.1"/>
    <property type="molecule type" value="Genomic_DNA"/>
</dbReference>
<organism evidence="5 6">
    <name type="scientific">Oceanicola granulosus (strain ATCC BAA-861 / DSM 15982 / KCTC 12143 / HTCC2516)</name>
    <dbReference type="NCBI Taxonomy" id="314256"/>
    <lineage>
        <taxon>Bacteria</taxon>
        <taxon>Pseudomonadati</taxon>
        <taxon>Pseudomonadota</taxon>
        <taxon>Alphaproteobacteria</taxon>
        <taxon>Rhodobacterales</taxon>
        <taxon>Roseobacteraceae</taxon>
        <taxon>Oceanicola</taxon>
    </lineage>
</organism>
<evidence type="ECO:0000259" key="4">
    <source>
        <dbReference type="Pfam" id="PF02357"/>
    </source>
</evidence>
<reference evidence="5 6" key="1">
    <citation type="journal article" date="2010" name="J. Bacteriol.">
        <title>Genome sequences of Oceanicola granulosus HTCC2516(T) and Oceanicola batsensis HTCC2597(TDelta).</title>
        <authorList>
            <person name="Thrash J.C."/>
            <person name="Cho J.C."/>
            <person name="Vergin K.L."/>
            <person name="Giovannoni S.J."/>
        </authorList>
    </citation>
    <scope>NUCLEOTIDE SEQUENCE [LARGE SCALE GENOMIC DNA]</scope>
    <source>
        <strain evidence="6">ATCC BAA-861 / DSM 15982 / KCTC 12143 / HTCC2516</strain>
    </source>
</reference>
<dbReference type="Pfam" id="PF02357">
    <property type="entry name" value="NusG"/>
    <property type="match status" value="1"/>
</dbReference>
<evidence type="ECO:0000313" key="6">
    <source>
        <dbReference type="Proteomes" id="UP000003635"/>
    </source>
</evidence>
<dbReference type="InterPro" id="IPR036735">
    <property type="entry name" value="NGN_dom_sf"/>
</dbReference>
<accession>Q2CAE9</accession>
<dbReference type="eggNOG" id="COG0250">
    <property type="taxonomic scope" value="Bacteria"/>
</dbReference>
<dbReference type="PANTHER" id="PTHR30265:SF7">
    <property type="entry name" value="TRANSCRIPTION ANTITERMINATION PROTEIN RFAH"/>
    <property type="match status" value="1"/>
</dbReference>
<keyword evidence="6" id="KW-1185">Reference proteome</keyword>
<dbReference type="SUPFAM" id="SSF50104">
    <property type="entry name" value="Translation proteins SH3-like domain"/>
    <property type="match status" value="1"/>
</dbReference>
<dbReference type="InterPro" id="IPR006645">
    <property type="entry name" value="NGN-like_dom"/>
</dbReference>
<dbReference type="HOGENOM" id="CLU_067287_5_0_5"/>
<evidence type="ECO:0000313" key="5">
    <source>
        <dbReference type="EMBL" id="EAR49650.1"/>
    </source>
</evidence>
<keyword evidence="1" id="KW-0889">Transcription antitermination</keyword>
<dbReference type="STRING" id="314256.OG2516_17945"/>
<keyword evidence="2" id="KW-0805">Transcription regulation</keyword>
<evidence type="ECO:0000256" key="2">
    <source>
        <dbReference type="ARBA" id="ARBA00023015"/>
    </source>
</evidence>
<dbReference type="PANTHER" id="PTHR30265">
    <property type="entry name" value="RHO-INTERACTING TRANSCRIPTION TERMINATION FACTOR NUSG"/>
    <property type="match status" value="1"/>
</dbReference>
<gene>
    <name evidence="5" type="ORF">OG2516_17945</name>
</gene>
<name>Q2CAE9_OCEGH</name>
<dbReference type="CDD" id="cd06091">
    <property type="entry name" value="KOW_NusG"/>
    <property type="match status" value="1"/>
</dbReference>
<evidence type="ECO:0000256" key="3">
    <source>
        <dbReference type="ARBA" id="ARBA00023163"/>
    </source>
</evidence>
<dbReference type="InterPro" id="IPR043425">
    <property type="entry name" value="NusG-like"/>
</dbReference>
<sequence length="162" mass="17604">MAQIKPNGLRLATQNLARQGLAVFCPLQQASRRIRGQIRSVTKPVFPGYLFVSLAPAGGEMRAASYTRGVARLVTLDESGPKAVPDALIEELQARCTPEGILGPPEADQLDVGDRVWVTDGPLAGQVSRIIALAPEARIWLLLDLMGRQTRVAVKREAVRRD</sequence>
<dbReference type="InterPro" id="IPR008991">
    <property type="entry name" value="Translation_prot_SH3-like_sf"/>
</dbReference>
<dbReference type="SUPFAM" id="SSF82679">
    <property type="entry name" value="N-utilization substance G protein NusG, N-terminal domain"/>
    <property type="match status" value="1"/>
</dbReference>
<dbReference type="Proteomes" id="UP000003635">
    <property type="component" value="Unassembled WGS sequence"/>
</dbReference>
<dbReference type="GO" id="GO:0006354">
    <property type="term" value="P:DNA-templated transcription elongation"/>
    <property type="evidence" value="ECO:0007669"/>
    <property type="project" value="InterPro"/>
</dbReference>
<comment type="caution">
    <text evidence="5">The sequence shown here is derived from an EMBL/GenBank/DDBJ whole genome shotgun (WGS) entry which is preliminary data.</text>
</comment>
<dbReference type="AlphaFoldDB" id="Q2CAE9"/>